<accession>A0A0L0V5S7</accession>
<evidence type="ECO:0000256" key="1">
    <source>
        <dbReference type="SAM" id="MobiDB-lite"/>
    </source>
</evidence>
<feature type="compositionally biased region" description="Basic and acidic residues" evidence="1">
    <location>
        <begin position="269"/>
        <end position="278"/>
    </location>
</feature>
<reference evidence="3" key="1">
    <citation type="submission" date="2014-03" db="EMBL/GenBank/DDBJ databases">
        <title>The Genome Sequence of Puccinia striiformis f. sp. tritici PST-78.</title>
        <authorList>
            <consortium name="The Broad Institute Genome Sequencing Platform"/>
            <person name="Cuomo C."/>
            <person name="Hulbert S."/>
            <person name="Chen X."/>
            <person name="Walker B."/>
            <person name="Young S.K."/>
            <person name="Zeng Q."/>
            <person name="Gargeya S."/>
            <person name="Fitzgerald M."/>
            <person name="Haas B."/>
            <person name="Abouelleil A."/>
            <person name="Alvarado L."/>
            <person name="Arachchi H.M."/>
            <person name="Berlin A.M."/>
            <person name="Chapman S.B."/>
            <person name="Goldberg J."/>
            <person name="Griggs A."/>
            <person name="Gujja S."/>
            <person name="Hansen M."/>
            <person name="Howarth C."/>
            <person name="Imamovic A."/>
            <person name="Larimer J."/>
            <person name="McCowan C."/>
            <person name="Montmayeur A."/>
            <person name="Murphy C."/>
            <person name="Neiman D."/>
            <person name="Pearson M."/>
            <person name="Priest M."/>
            <person name="Roberts A."/>
            <person name="Saif S."/>
            <person name="Shea T."/>
            <person name="Sisk P."/>
            <person name="Sykes S."/>
            <person name="Wortman J."/>
            <person name="Nusbaum C."/>
            <person name="Birren B."/>
        </authorList>
    </citation>
    <scope>NUCLEOTIDE SEQUENCE [LARGE SCALE GENOMIC DNA]</scope>
    <source>
        <strain evidence="3">race PST-78</strain>
    </source>
</reference>
<feature type="compositionally biased region" description="Pro residues" evidence="1">
    <location>
        <begin position="230"/>
        <end position="240"/>
    </location>
</feature>
<feature type="compositionally biased region" description="Polar residues" evidence="1">
    <location>
        <begin position="308"/>
        <end position="329"/>
    </location>
</feature>
<sequence>MPQYLARLDASGALRFHLSIPHSHVYPHRRYYYVSSKETFRPFAEEVAQNIVRKPNLKVVIWVDMEDPCAQLKAREVDQHQDNSLAIAVGSDEAIQSLERYCARTKINRHSDTTGNPVAPWVVRLRNHLLQATNTRPSEVVFVPSHNHENMAMRLTHKRLWAWARVLQQMDAGNITDANREVSLDRPPTGVMFIFEPRALVSPVKHRAGRAAHNRTGNPSTSQSPESAPAIPPQSAPAPAIPYDSADSAPATAVHASLVQSASPPHNRPQPDESHDPAGSHGPAVSPRNPGPISPCTAAPLIPMTPTLVGSSASSDVEFPTQENVQPAQPQARPWMARGGSHLTSRKVARTPFGDSMRDFGDISDRRGGSPSPSRTHKSIKRPLTEEGRELSIEEFWMYCDLDPMDTMCHAVLVVHHISHWGFFRALGVAQLVGLGFPIGPATQIYNGALQLEETMVQKR</sequence>
<comment type="caution">
    <text evidence="2">The sequence shown here is derived from an EMBL/GenBank/DDBJ whole genome shotgun (WGS) entry which is preliminary data.</text>
</comment>
<protein>
    <submittedName>
        <fullName evidence="2">Uncharacterized protein</fullName>
    </submittedName>
</protein>
<evidence type="ECO:0000313" key="3">
    <source>
        <dbReference type="Proteomes" id="UP000054564"/>
    </source>
</evidence>
<dbReference type="AlphaFoldDB" id="A0A0L0V5S7"/>
<organism evidence="2 3">
    <name type="scientific">Puccinia striiformis f. sp. tritici PST-78</name>
    <dbReference type="NCBI Taxonomy" id="1165861"/>
    <lineage>
        <taxon>Eukaryota</taxon>
        <taxon>Fungi</taxon>
        <taxon>Dikarya</taxon>
        <taxon>Basidiomycota</taxon>
        <taxon>Pucciniomycotina</taxon>
        <taxon>Pucciniomycetes</taxon>
        <taxon>Pucciniales</taxon>
        <taxon>Pucciniaceae</taxon>
        <taxon>Puccinia</taxon>
    </lineage>
</organism>
<dbReference type="OrthoDB" id="10438465at2759"/>
<feature type="region of interest" description="Disordered" evidence="1">
    <location>
        <begin position="205"/>
        <end position="383"/>
    </location>
</feature>
<evidence type="ECO:0000313" key="2">
    <source>
        <dbReference type="EMBL" id="KNE94655.1"/>
    </source>
</evidence>
<name>A0A0L0V5S7_9BASI</name>
<gene>
    <name evidence="2" type="ORF">PSTG_12017</name>
</gene>
<dbReference type="EMBL" id="AJIL01000112">
    <property type="protein sequence ID" value="KNE94655.1"/>
    <property type="molecule type" value="Genomic_DNA"/>
</dbReference>
<keyword evidence="3" id="KW-1185">Reference proteome</keyword>
<proteinExistence type="predicted"/>
<feature type="compositionally biased region" description="Basic and acidic residues" evidence="1">
    <location>
        <begin position="356"/>
        <end position="368"/>
    </location>
</feature>
<dbReference type="Proteomes" id="UP000054564">
    <property type="component" value="Unassembled WGS sequence"/>
</dbReference>